<organism evidence="18 19">
    <name type="scientific">Lottia gigantea</name>
    <name type="common">Giant owl limpet</name>
    <dbReference type="NCBI Taxonomy" id="225164"/>
    <lineage>
        <taxon>Eukaryota</taxon>
        <taxon>Metazoa</taxon>
        <taxon>Spiralia</taxon>
        <taxon>Lophotrochozoa</taxon>
        <taxon>Mollusca</taxon>
        <taxon>Gastropoda</taxon>
        <taxon>Patellogastropoda</taxon>
        <taxon>Lottioidea</taxon>
        <taxon>Lottiidae</taxon>
        <taxon>Lottia</taxon>
    </lineage>
</organism>
<dbReference type="FunFam" id="3.40.50.2000:FF:000256">
    <property type="entry name" value="GDP-Man:Man(3)GlcNAc(2)-PP-Dol alpha-1,2-mannosyltransferase"/>
    <property type="match status" value="1"/>
</dbReference>
<evidence type="ECO:0000256" key="3">
    <source>
        <dbReference type="ARBA" id="ARBA00009481"/>
    </source>
</evidence>
<dbReference type="GO" id="GO:0005789">
    <property type="term" value="C:endoplasmic reticulum membrane"/>
    <property type="evidence" value="ECO:0007669"/>
    <property type="project" value="UniProtKB-SubCell"/>
</dbReference>
<keyword evidence="11" id="KW-0472">Membrane</keyword>
<evidence type="ECO:0000259" key="16">
    <source>
        <dbReference type="Pfam" id="PF00534"/>
    </source>
</evidence>
<keyword evidence="7 14" id="KW-0808">Transferase</keyword>
<evidence type="ECO:0000256" key="4">
    <source>
        <dbReference type="ARBA" id="ARBA00012645"/>
    </source>
</evidence>
<dbReference type="OrthoDB" id="2276068at2759"/>
<evidence type="ECO:0000256" key="10">
    <source>
        <dbReference type="ARBA" id="ARBA00022989"/>
    </source>
</evidence>
<dbReference type="Proteomes" id="UP000030746">
    <property type="component" value="Unassembled WGS sequence"/>
</dbReference>
<dbReference type="OMA" id="ARLYGWV"/>
<evidence type="ECO:0000256" key="13">
    <source>
        <dbReference type="ARBA" id="ARBA00045128"/>
    </source>
</evidence>
<keyword evidence="15" id="KW-0732">Signal</keyword>
<evidence type="ECO:0000256" key="11">
    <source>
        <dbReference type="ARBA" id="ARBA00023136"/>
    </source>
</evidence>
<dbReference type="HOGENOM" id="CLU_017896_2_0_1"/>
<comment type="pathway">
    <text evidence="2 14">Protein modification; protein glycosylation.</text>
</comment>
<dbReference type="EMBL" id="KB199753">
    <property type="protein sequence ID" value="ESP04419.1"/>
    <property type="molecule type" value="Genomic_DNA"/>
</dbReference>
<keyword evidence="9 14" id="KW-0256">Endoplasmic reticulum</keyword>
<dbReference type="PANTHER" id="PTHR45919:SF1">
    <property type="entry name" value="GDP-MAN:MAN(3)GLCNAC(2)-PP-DOL ALPHA-1,2-MANNOSYLTRANSFERASE"/>
    <property type="match status" value="1"/>
</dbReference>
<name>V4AJR9_LOTGI</name>
<reference evidence="18 19" key="1">
    <citation type="journal article" date="2013" name="Nature">
        <title>Insights into bilaterian evolution from three spiralian genomes.</title>
        <authorList>
            <person name="Simakov O."/>
            <person name="Marletaz F."/>
            <person name="Cho S.J."/>
            <person name="Edsinger-Gonzales E."/>
            <person name="Havlak P."/>
            <person name="Hellsten U."/>
            <person name="Kuo D.H."/>
            <person name="Larsson T."/>
            <person name="Lv J."/>
            <person name="Arendt D."/>
            <person name="Savage R."/>
            <person name="Osoegawa K."/>
            <person name="de Jong P."/>
            <person name="Grimwood J."/>
            <person name="Chapman J.A."/>
            <person name="Shapiro H."/>
            <person name="Aerts A."/>
            <person name="Otillar R.P."/>
            <person name="Terry A.Y."/>
            <person name="Boore J.L."/>
            <person name="Grigoriev I.V."/>
            <person name="Lindberg D.R."/>
            <person name="Seaver E.C."/>
            <person name="Weisblat D.A."/>
            <person name="Putnam N.H."/>
            <person name="Rokhsar D.S."/>
        </authorList>
    </citation>
    <scope>NUCLEOTIDE SEQUENCE [LARGE SCALE GENOMIC DNA]</scope>
</reference>
<evidence type="ECO:0000313" key="18">
    <source>
        <dbReference type="EMBL" id="ESP04419.1"/>
    </source>
</evidence>
<dbReference type="KEGG" id="lgi:LOTGIDRAFT_198678"/>
<comment type="subcellular location">
    <subcellularLocation>
        <location evidence="1">Endoplasmic reticulum membrane</location>
        <topology evidence="1">Single-pass membrane protein</topology>
    </subcellularLocation>
</comment>
<evidence type="ECO:0000256" key="1">
    <source>
        <dbReference type="ARBA" id="ARBA00004389"/>
    </source>
</evidence>
<comment type="function">
    <text evidence="13">GDP-Man:Man(3)GlcNAc(2)-PP-Dol alpha-1,2-mannosyltransferase that operates in the biosynthetic pathway of dolichol-linked oligosaccharides, the glycan precursors employed in protein asparagine (N)-glycosylation. The assembly of dolichol-linked oligosaccharides begins on the cytosolic side of the endoplasmic reticulum membrane and finishes in its lumen. The sequential addition of sugars to dolichol pyrophosphate produces dolichol-linked oligosaccharides containing fourteen sugars, including two GlcNAcs, nine mannoses and three glucoses. Once assembled, the oligosaccharide is transferred from the lipid to nascent proteins by oligosaccharyltransferases. Catalyzes, on the cytoplasmic face of the endoplasmic reticulum, the addition of the fourth and fifth mannose residues to the dolichol-linked oligosaccharide chain, to produce Man(5)GlcNAc(2)-PP-dolichol core oligosaccharide. Man(5)GlcNAc(2)-PP-dolichol is a substrate for ALG3, the following enzyme in the biosynthetic pathway.</text>
</comment>
<feature type="chain" id="PRO_5004718692" description="GDP-Man:Man(3)GlcNAc(2)-PP-Dol alpha-1,2-mannosyltransferase" evidence="15">
    <location>
        <begin position="23"/>
        <end position="475"/>
    </location>
</feature>
<dbReference type="Pfam" id="PF00534">
    <property type="entry name" value="Glycos_transf_1"/>
    <property type="match status" value="1"/>
</dbReference>
<dbReference type="SUPFAM" id="SSF53756">
    <property type="entry name" value="UDP-Glycosyltransferase/glycogen phosphorylase"/>
    <property type="match status" value="1"/>
</dbReference>
<keyword evidence="6 14" id="KW-0328">Glycosyltransferase</keyword>
<dbReference type="EC" id="2.4.1.131" evidence="4 14"/>
<dbReference type="GeneID" id="20245314"/>
<proteinExistence type="inferred from homology"/>
<evidence type="ECO:0000256" key="7">
    <source>
        <dbReference type="ARBA" id="ARBA00022679"/>
    </source>
</evidence>
<dbReference type="RefSeq" id="XP_009044905.1">
    <property type="nucleotide sequence ID" value="XM_009046657.1"/>
</dbReference>
<dbReference type="Pfam" id="PF15924">
    <property type="entry name" value="ALG11_N"/>
    <property type="match status" value="1"/>
</dbReference>
<protein>
    <recommendedName>
        <fullName evidence="5 14">GDP-Man:Man(3)GlcNAc(2)-PP-Dol alpha-1,2-mannosyltransferase</fullName>
        <ecNumber evidence="4 14">2.4.1.131</ecNumber>
    </recommendedName>
</protein>
<evidence type="ECO:0000256" key="5">
    <source>
        <dbReference type="ARBA" id="ARBA00022018"/>
    </source>
</evidence>
<dbReference type="PANTHER" id="PTHR45919">
    <property type="entry name" value="GDP-MAN:MAN(3)GLCNAC(2)-PP-DOL ALPHA-1,2-MANNOSYLTRANSFERASE"/>
    <property type="match status" value="1"/>
</dbReference>
<dbReference type="InterPro" id="IPR038013">
    <property type="entry name" value="ALG11"/>
</dbReference>
<evidence type="ECO:0000256" key="6">
    <source>
        <dbReference type="ARBA" id="ARBA00022676"/>
    </source>
</evidence>
<accession>V4AJR9</accession>
<dbReference type="GO" id="GO:0004377">
    <property type="term" value="F:GDP-Man:Man(3)GlcNAc(2)-PP-Dol alpha-1,2-mannosyltransferase activity"/>
    <property type="evidence" value="ECO:0007669"/>
    <property type="project" value="UniProtKB-UniRule"/>
</dbReference>
<dbReference type="InterPro" id="IPR001296">
    <property type="entry name" value="Glyco_trans_1"/>
</dbReference>
<evidence type="ECO:0000256" key="14">
    <source>
        <dbReference type="RuleBase" id="RU367051"/>
    </source>
</evidence>
<dbReference type="STRING" id="225164.V4AJR9"/>
<dbReference type="CDD" id="cd03806">
    <property type="entry name" value="GT4_ALG11-like"/>
    <property type="match status" value="1"/>
</dbReference>
<evidence type="ECO:0000313" key="19">
    <source>
        <dbReference type="Proteomes" id="UP000030746"/>
    </source>
</evidence>
<dbReference type="GO" id="GO:0006487">
    <property type="term" value="P:protein N-linked glycosylation"/>
    <property type="evidence" value="ECO:0007669"/>
    <property type="project" value="TreeGrafter"/>
</dbReference>
<evidence type="ECO:0000256" key="8">
    <source>
        <dbReference type="ARBA" id="ARBA00022692"/>
    </source>
</evidence>
<evidence type="ECO:0000259" key="17">
    <source>
        <dbReference type="Pfam" id="PF15924"/>
    </source>
</evidence>
<comment type="catalytic activity">
    <reaction evidence="12 14">
        <text>an alpha-D-Man-(1-&gt;3)-[alpha-D-Man-(1-&gt;6)]-beta-D-Man-(1-&gt;4)-beta-D-GlcNAc-(1-&gt;4)-alpha-D-GlcNAc-diphospho-di-trans,poly-cis-dolichol + 2 GDP-alpha-D-mannose = an alpha-D-Man-(1-&gt;2)-alpha-D-Man-(1-&gt;2)-alpha-D-Man-(1-&gt;3)-[alpha-D-Man-(1-&gt;6)]-beta-D-Man-(1-&gt;4)-beta-D-GlcNAc-(1-&gt;4)-alpha-D-GlcNAc-diphospho-di-trans,poly-cis-dolichol + 2 GDP + 2 H(+)</text>
        <dbReference type="Rhea" id="RHEA:29523"/>
        <dbReference type="Rhea" id="RHEA-COMP:19515"/>
        <dbReference type="Rhea" id="RHEA-COMP:19516"/>
        <dbReference type="ChEBI" id="CHEBI:15378"/>
        <dbReference type="ChEBI" id="CHEBI:57527"/>
        <dbReference type="ChEBI" id="CHEBI:58189"/>
        <dbReference type="ChEBI" id="CHEBI:132511"/>
        <dbReference type="ChEBI" id="CHEBI:132515"/>
        <dbReference type="EC" id="2.4.1.131"/>
    </reaction>
    <physiologicalReaction direction="left-to-right" evidence="12 14">
        <dbReference type="Rhea" id="RHEA:29524"/>
    </physiologicalReaction>
</comment>
<feature type="domain" description="ALG11 mannosyltransferase N-terminal" evidence="17">
    <location>
        <begin position="44"/>
        <end position="249"/>
    </location>
</feature>
<gene>
    <name evidence="18" type="ORF">LOTGIDRAFT_198678</name>
</gene>
<dbReference type="CTD" id="20245314"/>
<feature type="signal peptide" evidence="15">
    <location>
        <begin position="1"/>
        <end position="22"/>
    </location>
</feature>
<dbReference type="UniPathway" id="UPA00378"/>
<comment type="similarity">
    <text evidence="3 14">Belongs to the glycosyltransferase group 1 family. Glycosyltransferase 4 subfamily.</text>
</comment>
<keyword evidence="8" id="KW-0812">Transmembrane</keyword>
<sequence length="475" mass="53543">MFGALFALLFILLCYLLKRSAAQVKNQRLPGLPLNDNEGRQLVTVGFFHPYCNAGGGGERVLWTAIKALMTKHANIRCIVYTGDIDATPEEIINKASQRFNIRLPTGIHFVFLNKRGWVEANKYPFFTLLGQSLGSLVLGGEALLSFVPDVFIDSMGYAFTLPLFRYFGECRVGCYVHYPTISTDMLEKVTERRESYNNASFISKSVVLSQAKLLYYKLFAYLYGVAGKRADVIMVNSTWTLNHINSLWKADFKTNIVYPPCDVTEFVTIPADAKNTSQTLNIISVAQFRPEKDHPLQIKSFSSFLLSLPEQEKFKFRLMLVGSCRNEGDSNRVEELKTLSDELGIKENVEFHLNVSFTELKRLLSISTVGLHTMWNEHFGIGVVECMAAGTIILAHNSGGPKLDIVTEYNSLPTGYLANSEETYSAKMAEIFELGDKQKLNIIENARESVKRFSDAKFEDNFLHNVDSLLKVYD</sequence>
<feature type="domain" description="Glycosyl transferase family 1" evidence="16">
    <location>
        <begin position="281"/>
        <end position="449"/>
    </location>
</feature>
<keyword evidence="19" id="KW-1185">Reference proteome</keyword>
<keyword evidence="10" id="KW-1133">Transmembrane helix</keyword>
<dbReference type="AlphaFoldDB" id="V4AJR9"/>
<evidence type="ECO:0000256" key="15">
    <source>
        <dbReference type="SAM" id="SignalP"/>
    </source>
</evidence>
<evidence type="ECO:0000256" key="9">
    <source>
        <dbReference type="ARBA" id="ARBA00022824"/>
    </source>
</evidence>
<evidence type="ECO:0000256" key="2">
    <source>
        <dbReference type="ARBA" id="ARBA00004922"/>
    </source>
</evidence>
<evidence type="ECO:0000256" key="12">
    <source>
        <dbReference type="ARBA" id="ARBA00045065"/>
    </source>
</evidence>
<dbReference type="InterPro" id="IPR031814">
    <property type="entry name" value="ALG11_N"/>
</dbReference>
<dbReference type="Gene3D" id="3.40.50.2000">
    <property type="entry name" value="Glycogen Phosphorylase B"/>
    <property type="match status" value="1"/>
</dbReference>